<accession>A0ABX1VTJ2</accession>
<name>A0ABX1VTJ2_9FIRM</name>
<reference evidence="1 2" key="1">
    <citation type="submission" date="2020-03" db="EMBL/GenBank/DDBJ databases">
        <title>Genome Sequence of industrial isolate, B5A.</title>
        <authorList>
            <person name="Sharma S."/>
            <person name="Patil P.B."/>
            <person name="Korpole S."/>
        </authorList>
    </citation>
    <scope>NUCLEOTIDE SEQUENCE [LARGE SCALE GENOMIC DNA]</scope>
    <source>
        <strain evidence="1 2">PI-S10-B5A</strain>
    </source>
</reference>
<sequence>MNKKYAVVLLLVSFVIALSIFMPARLARFRDNSMMGVVHRENNAISPESFQYSSLSEQERLYIVSMALGNRNILQSDYAAALREKAIRSGRGDTVMSFAYVKNNRGAYGDELDVNQAAEACKTELNEIIGTCTGLKEDRSLQNLNLNPCSGQLYSAVYMLDPQKNVPVWQIEYSTAVPPVPNDNLPFALMEAYVDAETGKLYGFAFRVKELEGENFEPDTLAKAWLERLGITNFKDITDDNPITENASQYKKFATDGMDSTKTVFMVGYYEGVHEVFVRCY</sequence>
<dbReference type="RefSeq" id="WP_170822878.1">
    <property type="nucleotide sequence ID" value="NZ_JAAOXG010000039.1"/>
</dbReference>
<proteinExistence type="predicted"/>
<evidence type="ECO:0000313" key="1">
    <source>
        <dbReference type="EMBL" id="NNJ31765.1"/>
    </source>
</evidence>
<organism evidence="1 2">
    <name type="scientific">Lacrimispora defluvii</name>
    <dbReference type="NCBI Taxonomy" id="2719233"/>
    <lineage>
        <taxon>Bacteria</taxon>
        <taxon>Bacillati</taxon>
        <taxon>Bacillota</taxon>
        <taxon>Clostridia</taxon>
        <taxon>Lachnospirales</taxon>
        <taxon>Lachnospiraceae</taxon>
        <taxon>Lacrimispora</taxon>
    </lineage>
</organism>
<keyword evidence="2" id="KW-1185">Reference proteome</keyword>
<gene>
    <name evidence="1" type="ORF">G9470_18475</name>
</gene>
<comment type="caution">
    <text evidence="1">The sequence shown here is derived from an EMBL/GenBank/DDBJ whole genome shotgun (WGS) entry which is preliminary data.</text>
</comment>
<dbReference type="Proteomes" id="UP000539052">
    <property type="component" value="Unassembled WGS sequence"/>
</dbReference>
<dbReference type="EMBL" id="JAAOXG010000039">
    <property type="protein sequence ID" value="NNJ31765.1"/>
    <property type="molecule type" value="Genomic_DNA"/>
</dbReference>
<protein>
    <submittedName>
        <fullName evidence="1">Uncharacterized protein</fullName>
    </submittedName>
</protein>
<evidence type="ECO:0000313" key="2">
    <source>
        <dbReference type="Proteomes" id="UP000539052"/>
    </source>
</evidence>